<dbReference type="Proteomes" id="UP000013165">
    <property type="component" value="Unassembled WGS sequence"/>
</dbReference>
<dbReference type="STRING" id="626887.J057_01720"/>
<protein>
    <recommendedName>
        <fullName evidence="3">Terminase small subunit</fullName>
    </recommendedName>
</protein>
<evidence type="ECO:0008006" key="3">
    <source>
        <dbReference type="Google" id="ProtNLM"/>
    </source>
</evidence>
<dbReference type="AlphaFoldDB" id="N6W9I6"/>
<sequence length="186" mass="20820">MSRLGANPTENTKAKMRHFADLYLGGPDEVRSDAAACYRALYPKSAHHSSRGHGSEYLNHPYTQAYIKEKMEAMTEECDITVKYILTTITDTIERCRQAKPVLDRKGDPVLVETEDGEMKPAYTFDANNVLRGADMLAKYKGMYAEKVELTGKDGGPIEMKDISDNELARRVAFMLTKAAKSSERS</sequence>
<dbReference type="EMBL" id="APLQ01000008">
    <property type="protein sequence ID" value="ENO16949.1"/>
    <property type="molecule type" value="Genomic_DNA"/>
</dbReference>
<organism evidence="1 2">
    <name type="scientific">Marinobacter nanhaiticus D15-8W</name>
    <dbReference type="NCBI Taxonomy" id="626887"/>
    <lineage>
        <taxon>Bacteria</taxon>
        <taxon>Pseudomonadati</taxon>
        <taxon>Pseudomonadota</taxon>
        <taxon>Gammaproteobacteria</taxon>
        <taxon>Pseudomonadales</taxon>
        <taxon>Marinobacteraceae</taxon>
        <taxon>Marinobacter</taxon>
    </lineage>
</organism>
<gene>
    <name evidence="1" type="ORF">J057_01720</name>
</gene>
<name>N6W9I6_9GAMM</name>
<accession>N6W9I6</accession>
<keyword evidence="2" id="KW-1185">Reference proteome</keyword>
<reference evidence="1 2" key="1">
    <citation type="journal article" date="2013" name="Genome Announc.">
        <title>Genome Sequence of the Polycyclic Aromatic Hydrocarbon-Degrading Bacterium Strain Marinobacter nanhaiticus D15-8WT.</title>
        <authorList>
            <person name="Cui Z."/>
            <person name="Gao W."/>
            <person name="Li Q."/>
            <person name="Xu G."/>
            <person name="Zheng L."/>
        </authorList>
    </citation>
    <scope>NUCLEOTIDE SEQUENCE [LARGE SCALE GENOMIC DNA]</scope>
    <source>
        <strain evidence="1 2">D15-8W</strain>
    </source>
</reference>
<dbReference type="OrthoDB" id="8227562at2"/>
<dbReference type="RefSeq" id="WP_004582889.1">
    <property type="nucleotide sequence ID" value="NZ_AP028878.1"/>
</dbReference>
<proteinExistence type="predicted"/>
<evidence type="ECO:0000313" key="1">
    <source>
        <dbReference type="EMBL" id="ENO16949.1"/>
    </source>
</evidence>
<evidence type="ECO:0000313" key="2">
    <source>
        <dbReference type="Proteomes" id="UP000013165"/>
    </source>
</evidence>
<comment type="caution">
    <text evidence="1">The sequence shown here is derived from an EMBL/GenBank/DDBJ whole genome shotgun (WGS) entry which is preliminary data.</text>
</comment>
<dbReference type="HOGENOM" id="CLU_1452823_0_0_6"/>
<dbReference type="PATRIC" id="fig|626887.3.peg.324"/>